<evidence type="ECO:0000313" key="2">
    <source>
        <dbReference type="EMBL" id="KAF2812987.1"/>
    </source>
</evidence>
<feature type="region of interest" description="Disordered" evidence="1">
    <location>
        <begin position="49"/>
        <end position="75"/>
    </location>
</feature>
<proteinExistence type="predicted"/>
<sequence length="129" mass="13454">MAGGAHTHCSANAFSSPFAAGSSRFCCCCCCCALRLTSFIFCTRSEAPTGPGPGPSFGRSDGGESAPGEPRPIGVGKGSIGGGWMCAAYWLRVVLARQFDGLQNREEEKVRDREVNGPTPSSVQGFEVS</sequence>
<dbReference type="GeneID" id="54462745"/>
<reference evidence="4" key="2">
    <citation type="submission" date="2020-04" db="EMBL/GenBank/DDBJ databases">
        <authorList>
            <consortium name="NCBI Genome Project"/>
        </authorList>
    </citation>
    <scope>NUCLEOTIDE SEQUENCE</scope>
    <source>
        <strain evidence="4">CBS 304.34</strain>
    </source>
</reference>
<dbReference type="AlphaFoldDB" id="A0A6A6YYG2"/>
<accession>A0A6A6YYG2</accession>
<organism evidence="2">
    <name type="scientific">Mytilinidion resinicola</name>
    <dbReference type="NCBI Taxonomy" id="574789"/>
    <lineage>
        <taxon>Eukaryota</taxon>
        <taxon>Fungi</taxon>
        <taxon>Dikarya</taxon>
        <taxon>Ascomycota</taxon>
        <taxon>Pezizomycotina</taxon>
        <taxon>Dothideomycetes</taxon>
        <taxon>Pleosporomycetidae</taxon>
        <taxon>Mytilinidiales</taxon>
        <taxon>Mytilinidiaceae</taxon>
        <taxon>Mytilinidion</taxon>
    </lineage>
</organism>
<reference evidence="4" key="3">
    <citation type="submission" date="2025-04" db="UniProtKB">
        <authorList>
            <consortium name="RefSeq"/>
        </authorList>
    </citation>
    <scope>IDENTIFICATION</scope>
    <source>
        <strain evidence="4">CBS 304.34</strain>
    </source>
</reference>
<feature type="region of interest" description="Disordered" evidence="1">
    <location>
        <begin position="105"/>
        <end position="129"/>
    </location>
</feature>
<keyword evidence="3" id="KW-1185">Reference proteome</keyword>
<protein>
    <submittedName>
        <fullName evidence="2 4">Uncharacterized protein</fullName>
    </submittedName>
</protein>
<name>A0A6A6YYG2_9PEZI</name>
<dbReference type="RefSeq" id="XP_033579951.1">
    <property type="nucleotide sequence ID" value="XM_033721852.1"/>
</dbReference>
<evidence type="ECO:0000313" key="4">
    <source>
        <dbReference type="RefSeq" id="XP_033579951.1"/>
    </source>
</evidence>
<dbReference type="Proteomes" id="UP000504636">
    <property type="component" value="Unplaced"/>
</dbReference>
<evidence type="ECO:0000313" key="3">
    <source>
        <dbReference type="Proteomes" id="UP000504636"/>
    </source>
</evidence>
<feature type="compositionally biased region" description="Polar residues" evidence="1">
    <location>
        <begin position="118"/>
        <end position="129"/>
    </location>
</feature>
<feature type="compositionally biased region" description="Basic and acidic residues" evidence="1">
    <location>
        <begin position="105"/>
        <end position="115"/>
    </location>
</feature>
<reference evidence="2 4" key="1">
    <citation type="journal article" date="2020" name="Stud. Mycol.">
        <title>101 Dothideomycetes genomes: a test case for predicting lifestyles and emergence of pathogens.</title>
        <authorList>
            <person name="Haridas S."/>
            <person name="Albert R."/>
            <person name="Binder M."/>
            <person name="Bloem J."/>
            <person name="Labutti K."/>
            <person name="Salamov A."/>
            <person name="Andreopoulos B."/>
            <person name="Baker S."/>
            <person name="Barry K."/>
            <person name="Bills G."/>
            <person name="Bluhm B."/>
            <person name="Cannon C."/>
            <person name="Castanera R."/>
            <person name="Culley D."/>
            <person name="Daum C."/>
            <person name="Ezra D."/>
            <person name="Gonzalez J."/>
            <person name="Henrissat B."/>
            <person name="Kuo A."/>
            <person name="Liang C."/>
            <person name="Lipzen A."/>
            <person name="Lutzoni F."/>
            <person name="Magnuson J."/>
            <person name="Mondo S."/>
            <person name="Nolan M."/>
            <person name="Ohm R."/>
            <person name="Pangilinan J."/>
            <person name="Park H.-J."/>
            <person name="Ramirez L."/>
            <person name="Alfaro M."/>
            <person name="Sun H."/>
            <person name="Tritt A."/>
            <person name="Yoshinaga Y."/>
            <person name="Zwiers L.-H."/>
            <person name="Turgeon B."/>
            <person name="Goodwin S."/>
            <person name="Spatafora J."/>
            <person name="Crous P."/>
            <person name="Grigoriev I."/>
        </authorList>
    </citation>
    <scope>NUCLEOTIDE SEQUENCE</scope>
    <source>
        <strain evidence="2 4">CBS 304.34</strain>
    </source>
</reference>
<evidence type="ECO:0000256" key="1">
    <source>
        <dbReference type="SAM" id="MobiDB-lite"/>
    </source>
</evidence>
<dbReference type="EMBL" id="MU003696">
    <property type="protein sequence ID" value="KAF2812987.1"/>
    <property type="molecule type" value="Genomic_DNA"/>
</dbReference>
<gene>
    <name evidence="2 4" type="ORF">BDZ99DRAFT_473724</name>
</gene>